<keyword evidence="7" id="KW-1185">Reference proteome</keyword>
<comment type="cofactor">
    <cofactor evidence="1">
        <name>FMN</name>
        <dbReference type="ChEBI" id="CHEBI:58210"/>
    </cofactor>
</comment>
<keyword evidence="3" id="KW-0288">FMN</keyword>
<protein>
    <submittedName>
        <fullName evidence="6">Flavin reductase</fullName>
    </submittedName>
</protein>
<reference evidence="7" key="1">
    <citation type="journal article" date="2019" name="Int. J. Syst. Evol. Microbiol.">
        <title>The Global Catalogue of Microorganisms (GCM) 10K type strain sequencing project: providing services to taxonomists for standard genome sequencing and annotation.</title>
        <authorList>
            <consortium name="The Broad Institute Genomics Platform"/>
            <consortium name="The Broad Institute Genome Sequencing Center for Infectious Disease"/>
            <person name="Wu L."/>
            <person name="Ma J."/>
        </authorList>
    </citation>
    <scope>NUCLEOTIDE SEQUENCE [LARGE SCALE GENOMIC DNA]</scope>
    <source>
        <strain evidence="7">NBRC 113072</strain>
    </source>
</reference>
<gene>
    <name evidence="6" type="ORF">GCM10025883_00680</name>
</gene>
<feature type="domain" description="Flavin reductase like" evidence="5">
    <location>
        <begin position="25"/>
        <end position="166"/>
    </location>
</feature>
<dbReference type="PANTHER" id="PTHR33798">
    <property type="entry name" value="FLAVOPROTEIN OXYGENASE"/>
    <property type="match status" value="1"/>
</dbReference>
<dbReference type="Pfam" id="PF01613">
    <property type="entry name" value="Flavin_Reduct"/>
    <property type="match status" value="1"/>
</dbReference>
<evidence type="ECO:0000256" key="3">
    <source>
        <dbReference type="ARBA" id="ARBA00022643"/>
    </source>
</evidence>
<dbReference type="PANTHER" id="PTHR33798:SF5">
    <property type="entry name" value="FLAVIN REDUCTASE LIKE DOMAIN-CONTAINING PROTEIN"/>
    <property type="match status" value="1"/>
</dbReference>
<organism evidence="6 7">
    <name type="scientific">Mobilicoccus caccae</name>
    <dbReference type="NCBI Taxonomy" id="1859295"/>
    <lineage>
        <taxon>Bacteria</taxon>
        <taxon>Bacillati</taxon>
        <taxon>Actinomycetota</taxon>
        <taxon>Actinomycetes</taxon>
        <taxon>Micrococcales</taxon>
        <taxon>Dermatophilaceae</taxon>
        <taxon>Mobilicoccus</taxon>
    </lineage>
</organism>
<accession>A0ABQ6ILF2</accession>
<evidence type="ECO:0000256" key="4">
    <source>
        <dbReference type="ARBA" id="ARBA00038054"/>
    </source>
</evidence>
<dbReference type="Gene3D" id="2.30.110.10">
    <property type="entry name" value="Electron Transport, Fmn-binding Protein, Chain A"/>
    <property type="match status" value="1"/>
</dbReference>
<dbReference type="SMART" id="SM00903">
    <property type="entry name" value="Flavin_Reduct"/>
    <property type="match status" value="1"/>
</dbReference>
<dbReference type="SUPFAM" id="SSF50475">
    <property type="entry name" value="FMN-binding split barrel"/>
    <property type="match status" value="1"/>
</dbReference>
<proteinExistence type="inferred from homology"/>
<evidence type="ECO:0000256" key="2">
    <source>
        <dbReference type="ARBA" id="ARBA00022630"/>
    </source>
</evidence>
<dbReference type="InterPro" id="IPR002563">
    <property type="entry name" value="Flavin_Rdtase-like_dom"/>
</dbReference>
<comment type="similarity">
    <text evidence="4">Belongs to the flavoredoxin family.</text>
</comment>
<keyword evidence="2" id="KW-0285">Flavoprotein</keyword>
<dbReference type="RefSeq" id="WP_284302121.1">
    <property type="nucleotide sequence ID" value="NZ_BSUO01000001.1"/>
</dbReference>
<sequence length="207" mass="22310">MTFREIDMAALGESDERAPYRLLNSVVVPRAIAWVSSRSGDGVDNLAPHSFFTVACAEPPMLAFTSIGAKDTLRNVRETGEFIVHVAARELMGAVNRTGAGQPADVSEFDDAGLDRAPGHAVSVQRVAASPAAFECVLHQIVDLGTSAMIIGRVVHAAVREDVFTHPKYPDHPSFDRLQPLARLGLSEWALPGEVVTLKRPSWGVDT</sequence>
<evidence type="ECO:0000313" key="7">
    <source>
        <dbReference type="Proteomes" id="UP001157126"/>
    </source>
</evidence>
<name>A0ABQ6ILF2_9MICO</name>
<dbReference type="InterPro" id="IPR012349">
    <property type="entry name" value="Split_barrel_FMN-bd"/>
</dbReference>
<evidence type="ECO:0000259" key="5">
    <source>
        <dbReference type="SMART" id="SM00903"/>
    </source>
</evidence>
<dbReference type="EMBL" id="BSUO01000001">
    <property type="protein sequence ID" value="GMA38023.1"/>
    <property type="molecule type" value="Genomic_DNA"/>
</dbReference>
<evidence type="ECO:0000256" key="1">
    <source>
        <dbReference type="ARBA" id="ARBA00001917"/>
    </source>
</evidence>
<dbReference type="Proteomes" id="UP001157126">
    <property type="component" value="Unassembled WGS sequence"/>
</dbReference>
<evidence type="ECO:0000313" key="6">
    <source>
        <dbReference type="EMBL" id="GMA38023.1"/>
    </source>
</evidence>
<comment type="caution">
    <text evidence="6">The sequence shown here is derived from an EMBL/GenBank/DDBJ whole genome shotgun (WGS) entry which is preliminary data.</text>
</comment>